<protein>
    <submittedName>
        <fullName evidence="1">Uncharacterized protein</fullName>
    </submittedName>
</protein>
<evidence type="ECO:0000313" key="1">
    <source>
        <dbReference type="EMBL" id="KAF1944558.1"/>
    </source>
</evidence>
<sequence length="154" mass="17300">MVVSGCTRKLPRILPSAALLTDEGHNSSSCLITVECCKLGAGSRKLLLCCGFHCLFNKRWELHAHGIYSCVVCYVVVHLRSGKFDELLLHYLTTNRFNTVKFWRFLTAGIFGIFGHHLFSHLGLSDFANTGRTISRLFSLASRTRDRRPPPSVC</sequence>
<reference evidence="1" key="1">
    <citation type="journal article" date="2020" name="Stud. Mycol.">
        <title>101 Dothideomycetes genomes: a test case for predicting lifestyles and emergence of pathogens.</title>
        <authorList>
            <person name="Haridas S."/>
            <person name="Albert R."/>
            <person name="Binder M."/>
            <person name="Bloem J."/>
            <person name="Labutti K."/>
            <person name="Salamov A."/>
            <person name="Andreopoulos B."/>
            <person name="Baker S."/>
            <person name="Barry K."/>
            <person name="Bills G."/>
            <person name="Bluhm B."/>
            <person name="Cannon C."/>
            <person name="Castanera R."/>
            <person name="Culley D."/>
            <person name="Daum C."/>
            <person name="Ezra D."/>
            <person name="Gonzalez J."/>
            <person name="Henrissat B."/>
            <person name="Kuo A."/>
            <person name="Liang C."/>
            <person name="Lipzen A."/>
            <person name="Lutzoni F."/>
            <person name="Magnuson J."/>
            <person name="Mondo S."/>
            <person name="Nolan M."/>
            <person name="Ohm R."/>
            <person name="Pangilinan J."/>
            <person name="Park H.-J."/>
            <person name="Ramirez L."/>
            <person name="Alfaro M."/>
            <person name="Sun H."/>
            <person name="Tritt A."/>
            <person name="Yoshinaga Y."/>
            <person name="Zwiers L.-H."/>
            <person name="Turgeon B."/>
            <person name="Goodwin S."/>
            <person name="Spatafora J."/>
            <person name="Crous P."/>
            <person name="Grigoriev I."/>
        </authorList>
    </citation>
    <scope>NUCLEOTIDE SEQUENCE</scope>
    <source>
        <strain evidence="1">CBS 161.51</strain>
    </source>
</reference>
<dbReference type="EMBL" id="ML976016">
    <property type="protein sequence ID" value="KAF1944558.1"/>
    <property type="molecule type" value="Genomic_DNA"/>
</dbReference>
<dbReference type="AlphaFoldDB" id="A0A6A5SXJ6"/>
<organism evidence="1 2">
    <name type="scientific">Clathrospora elynae</name>
    <dbReference type="NCBI Taxonomy" id="706981"/>
    <lineage>
        <taxon>Eukaryota</taxon>
        <taxon>Fungi</taxon>
        <taxon>Dikarya</taxon>
        <taxon>Ascomycota</taxon>
        <taxon>Pezizomycotina</taxon>
        <taxon>Dothideomycetes</taxon>
        <taxon>Pleosporomycetidae</taxon>
        <taxon>Pleosporales</taxon>
        <taxon>Diademaceae</taxon>
        <taxon>Clathrospora</taxon>
    </lineage>
</organism>
<gene>
    <name evidence="1" type="ORF">EJ02DRAFT_95390</name>
</gene>
<keyword evidence="2" id="KW-1185">Reference proteome</keyword>
<dbReference type="Proteomes" id="UP000800038">
    <property type="component" value="Unassembled WGS sequence"/>
</dbReference>
<accession>A0A6A5SXJ6</accession>
<proteinExistence type="predicted"/>
<name>A0A6A5SXJ6_9PLEO</name>
<evidence type="ECO:0000313" key="2">
    <source>
        <dbReference type="Proteomes" id="UP000800038"/>
    </source>
</evidence>